<feature type="domain" description="HTH gntR-type" evidence="4">
    <location>
        <begin position="17"/>
        <end position="83"/>
    </location>
</feature>
<dbReference type="PANTHER" id="PTHR43537:SF45">
    <property type="entry name" value="GNTR FAMILY REGULATORY PROTEIN"/>
    <property type="match status" value="1"/>
</dbReference>
<dbReference type="PANTHER" id="PTHR43537">
    <property type="entry name" value="TRANSCRIPTIONAL REGULATOR, GNTR FAMILY"/>
    <property type="match status" value="1"/>
</dbReference>
<dbReference type="SMART" id="SM00895">
    <property type="entry name" value="FCD"/>
    <property type="match status" value="1"/>
</dbReference>
<reference evidence="5" key="1">
    <citation type="submission" date="2022-08" db="EMBL/GenBank/DDBJ databases">
        <authorList>
            <person name="Deng Y."/>
            <person name="Han X.-F."/>
            <person name="Zhang Y.-Q."/>
        </authorList>
    </citation>
    <scope>NUCLEOTIDE SEQUENCE</scope>
    <source>
        <strain evidence="5">CPCC 205763</strain>
    </source>
</reference>
<protein>
    <submittedName>
        <fullName evidence="5">GntR family transcriptional regulator</fullName>
    </submittedName>
</protein>
<evidence type="ECO:0000313" key="6">
    <source>
        <dbReference type="Proteomes" id="UP001165584"/>
    </source>
</evidence>
<evidence type="ECO:0000313" key="5">
    <source>
        <dbReference type="EMBL" id="MCS5717849.1"/>
    </source>
</evidence>
<keyword evidence="3" id="KW-0804">Transcription</keyword>
<dbReference type="SMART" id="SM00345">
    <property type="entry name" value="HTH_GNTR"/>
    <property type="match status" value="1"/>
</dbReference>
<comment type="caution">
    <text evidence="5">The sequence shown here is derived from an EMBL/GenBank/DDBJ whole genome shotgun (WGS) entry which is preliminary data.</text>
</comment>
<dbReference type="Pfam" id="PF07729">
    <property type="entry name" value="FCD"/>
    <property type="match status" value="1"/>
</dbReference>
<dbReference type="InterPro" id="IPR036388">
    <property type="entry name" value="WH-like_DNA-bd_sf"/>
</dbReference>
<keyword evidence="2" id="KW-0238">DNA-binding</keyword>
<sequence>MTPTSPPTPQGSLADPGSQTLHLYERLRSAVLNLDLMPGERLTERGLEATFHASRTPVRAALMRLETEGLAQRDGRGWIVAPIDIDEIRALAELREAVETAAVRLAVLRASDADVAGLAELLETARPGGDEEEVVRAGGDFHVELASLSGNAPMTDAVRGAMTRLARTRWLEVRTAESREHAWGEHRAVVDALRERDAEQAALLLALHIRSTNERLVDHLAGERRRLRATGLSIVEAPPRSTP</sequence>
<gene>
    <name evidence="5" type="ORF">N1027_06840</name>
</gene>
<dbReference type="EMBL" id="JANLCM010000001">
    <property type="protein sequence ID" value="MCS5717849.1"/>
    <property type="molecule type" value="Genomic_DNA"/>
</dbReference>
<dbReference type="InterPro" id="IPR011711">
    <property type="entry name" value="GntR_C"/>
</dbReference>
<dbReference type="Pfam" id="PF00392">
    <property type="entry name" value="GntR"/>
    <property type="match status" value="1"/>
</dbReference>
<dbReference type="Proteomes" id="UP001165584">
    <property type="component" value="Unassembled WGS sequence"/>
</dbReference>
<dbReference type="Gene3D" id="1.10.10.10">
    <property type="entry name" value="Winged helix-like DNA-binding domain superfamily/Winged helix DNA-binding domain"/>
    <property type="match status" value="1"/>
</dbReference>
<dbReference type="PROSITE" id="PS50949">
    <property type="entry name" value="HTH_GNTR"/>
    <property type="match status" value="1"/>
</dbReference>
<proteinExistence type="predicted"/>
<evidence type="ECO:0000256" key="2">
    <source>
        <dbReference type="ARBA" id="ARBA00023125"/>
    </source>
</evidence>
<dbReference type="SUPFAM" id="SSF46785">
    <property type="entry name" value="Winged helix' DNA-binding domain"/>
    <property type="match status" value="1"/>
</dbReference>
<dbReference type="InterPro" id="IPR000524">
    <property type="entry name" value="Tscrpt_reg_HTH_GntR"/>
</dbReference>
<accession>A0ABT2GNP1</accession>
<dbReference type="SUPFAM" id="SSF48008">
    <property type="entry name" value="GntR ligand-binding domain-like"/>
    <property type="match status" value="1"/>
</dbReference>
<name>A0ABT2GNP1_9MICO</name>
<keyword evidence="1" id="KW-0805">Transcription regulation</keyword>
<evidence type="ECO:0000259" key="4">
    <source>
        <dbReference type="PROSITE" id="PS50949"/>
    </source>
</evidence>
<dbReference type="InterPro" id="IPR008920">
    <property type="entry name" value="TF_FadR/GntR_C"/>
</dbReference>
<dbReference type="Gene3D" id="1.20.120.530">
    <property type="entry name" value="GntR ligand-binding domain-like"/>
    <property type="match status" value="1"/>
</dbReference>
<evidence type="ECO:0000256" key="3">
    <source>
        <dbReference type="ARBA" id="ARBA00023163"/>
    </source>
</evidence>
<dbReference type="InterPro" id="IPR036390">
    <property type="entry name" value="WH_DNA-bd_sf"/>
</dbReference>
<dbReference type="RefSeq" id="WP_259506421.1">
    <property type="nucleotide sequence ID" value="NZ_JANLCM010000001.1"/>
</dbReference>
<keyword evidence="6" id="KW-1185">Reference proteome</keyword>
<evidence type="ECO:0000256" key="1">
    <source>
        <dbReference type="ARBA" id="ARBA00023015"/>
    </source>
</evidence>
<organism evidence="5 6">
    <name type="scientific">Herbiconiux aconitum</name>
    <dbReference type="NCBI Taxonomy" id="2970913"/>
    <lineage>
        <taxon>Bacteria</taxon>
        <taxon>Bacillati</taxon>
        <taxon>Actinomycetota</taxon>
        <taxon>Actinomycetes</taxon>
        <taxon>Micrococcales</taxon>
        <taxon>Microbacteriaceae</taxon>
        <taxon>Herbiconiux</taxon>
    </lineage>
</organism>